<name>K8PA35_9BRAD</name>
<gene>
    <name evidence="7" type="ORF">HMPREF9695_01423</name>
</gene>
<evidence type="ECO:0000256" key="2">
    <source>
        <dbReference type="ARBA" id="ARBA00022801"/>
    </source>
</evidence>
<dbReference type="eggNOG" id="COG2730">
    <property type="taxonomic scope" value="Bacteria"/>
</dbReference>
<dbReference type="InterPro" id="IPR017853">
    <property type="entry name" value="GH"/>
</dbReference>
<comment type="caution">
    <text evidence="7">The sequence shown here is derived from an EMBL/GenBank/DDBJ whole genome shotgun (WGS) entry which is preliminary data.</text>
</comment>
<comment type="similarity">
    <text evidence="4">Belongs to the glycosyl hydrolase 5 (cellulase A) family.</text>
</comment>
<dbReference type="PANTHER" id="PTHR31297">
    <property type="entry name" value="GLUCAN ENDO-1,6-BETA-GLUCOSIDASE B"/>
    <property type="match status" value="1"/>
</dbReference>
<evidence type="ECO:0000256" key="3">
    <source>
        <dbReference type="ARBA" id="ARBA00023295"/>
    </source>
</evidence>
<dbReference type="GO" id="GO:0009986">
    <property type="term" value="C:cell surface"/>
    <property type="evidence" value="ECO:0007669"/>
    <property type="project" value="TreeGrafter"/>
</dbReference>
<dbReference type="PANTHER" id="PTHR31297:SF17">
    <property type="entry name" value="ENDOGLUCANASE"/>
    <property type="match status" value="1"/>
</dbReference>
<sequence length="417" mass="46287">MRRLLRILAMICAAMTATTAYAVDGAKTFQRGIGVHRPLNWASVSPLDGSLYTWPPFATAEHYVPDELITAVQASGFDFVRLTVDPGPFLQMTGERRDALDTILRVTIQRFRVQRLSVIVNFHSNSQVAQYRPEAIFVGAERPLFTAYAAVVSRTARLLANMNDPNVALEPVNEPPAGYDTATAGRWQTMMEALYRAARQEAPRLTLVVTGAQGGSWRGLALLDPAPFRDENVLYSFHYYEPHLFTHQGVESSEPRERFWRDVQALPYPAIKGEESAAIRTVEDRIAADPAFSAADKARQSIAARAAIATYFSERWDAKVIDAAFDSVAAWATRNNIDAHRILLGEFGATRNSKAGDQARATWLLDVRCAAERRKFRWSIWELNGSGGMAIVDRADESRLDRTTLDALGLLKPGCPS</sequence>
<evidence type="ECO:0000256" key="4">
    <source>
        <dbReference type="RuleBase" id="RU361153"/>
    </source>
</evidence>
<keyword evidence="2 4" id="KW-0378">Hydrolase</keyword>
<dbReference type="Pfam" id="PF00150">
    <property type="entry name" value="Cellulase"/>
    <property type="match status" value="1"/>
</dbReference>
<dbReference type="HOGENOM" id="CLU_018668_1_0_5"/>
<organism evidence="7 8">
    <name type="scientific">Afipia broomeae ATCC 49717</name>
    <dbReference type="NCBI Taxonomy" id="883078"/>
    <lineage>
        <taxon>Bacteria</taxon>
        <taxon>Pseudomonadati</taxon>
        <taxon>Pseudomonadota</taxon>
        <taxon>Alphaproteobacteria</taxon>
        <taxon>Hyphomicrobiales</taxon>
        <taxon>Nitrobacteraceae</taxon>
        <taxon>Afipia</taxon>
    </lineage>
</organism>
<evidence type="ECO:0000256" key="1">
    <source>
        <dbReference type="ARBA" id="ARBA00022729"/>
    </source>
</evidence>
<evidence type="ECO:0000259" key="6">
    <source>
        <dbReference type="Pfam" id="PF00150"/>
    </source>
</evidence>
<keyword evidence="1 5" id="KW-0732">Signal</keyword>
<dbReference type="GO" id="GO:0005576">
    <property type="term" value="C:extracellular region"/>
    <property type="evidence" value="ECO:0007669"/>
    <property type="project" value="TreeGrafter"/>
</dbReference>
<dbReference type="GO" id="GO:0008422">
    <property type="term" value="F:beta-glucosidase activity"/>
    <property type="evidence" value="ECO:0007669"/>
    <property type="project" value="TreeGrafter"/>
</dbReference>
<dbReference type="GO" id="GO:0009251">
    <property type="term" value="P:glucan catabolic process"/>
    <property type="evidence" value="ECO:0007669"/>
    <property type="project" value="TreeGrafter"/>
</dbReference>
<evidence type="ECO:0000256" key="5">
    <source>
        <dbReference type="SAM" id="SignalP"/>
    </source>
</evidence>
<reference evidence="7 8" key="1">
    <citation type="submission" date="2012-04" db="EMBL/GenBank/DDBJ databases">
        <title>The Genome Sequence of Afipia broomeae ATCC 49717.</title>
        <authorList>
            <consortium name="The Broad Institute Genome Sequencing Platform"/>
            <person name="Earl A."/>
            <person name="Ward D."/>
            <person name="Feldgarden M."/>
            <person name="Gevers D."/>
            <person name="Huys G."/>
            <person name="Walker B."/>
            <person name="Young S.K."/>
            <person name="Zeng Q."/>
            <person name="Gargeya S."/>
            <person name="Fitzgerald M."/>
            <person name="Haas B."/>
            <person name="Abouelleil A."/>
            <person name="Alvarado L."/>
            <person name="Arachchi H.M."/>
            <person name="Berlin A."/>
            <person name="Chapman S.B."/>
            <person name="Goldberg J."/>
            <person name="Griggs A."/>
            <person name="Gujja S."/>
            <person name="Hansen M."/>
            <person name="Howarth C."/>
            <person name="Imamovic A."/>
            <person name="Larimer J."/>
            <person name="McCowen C."/>
            <person name="Montmayeur A."/>
            <person name="Murphy C."/>
            <person name="Neiman D."/>
            <person name="Pearson M."/>
            <person name="Priest M."/>
            <person name="Roberts A."/>
            <person name="Saif S."/>
            <person name="Shea T."/>
            <person name="Sisk P."/>
            <person name="Sykes S."/>
            <person name="Wortman J."/>
            <person name="Nusbaum C."/>
            <person name="Birren B."/>
        </authorList>
    </citation>
    <scope>NUCLEOTIDE SEQUENCE [LARGE SCALE GENOMIC DNA]</scope>
    <source>
        <strain evidence="7 8">ATCC 49717</strain>
    </source>
</reference>
<dbReference type="Gene3D" id="3.20.20.80">
    <property type="entry name" value="Glycosidases"/>
    <property type="match status" value="1"/>
</dbReference>
<dbReference type="Proteomes" id="UP000001096">
    <property type="component" value="Unassembled WGS sequence"/>
</dbReference>
<protein>
    <recommendedName>
        <fullName evidence="6">Glycoside hydrolase family 5 domain-containing protein</fullName>
    </recommendedName>
</protein>
<dbReference type="InterPro" id="IPR001547">
    <property type="entry name" value="Glyco_hydro_5"/>
</dbReference>
<feature type="domain" description="Glycoside hydrolase family 5" evidence="6">
    <location>
        <begin position="65"/>
        <end position="385"/>
    </location>
</feature>
<keyword evidence="3 4" id="KW-0326">Glycosidase</keyword>
<evidence type="ECO:0000313" key="7">
    <source>
        <dbReference type="EMBL" id="EKS39462.1"/>
    </source>
</evidence>
<proteinExistence type="inferred from homology"/>
<feature type="chain" id="PRO_5003922075" description="Glycoside hydrolase family 5 domain-containing protein" evidence="5">
    <location>
        <begin position="23"/>
        <end position="417"/>
    </location>
</feature>
<feature type="signal peptide" evidence="5">
    <location>
        <begin position="1"/>
        <end position="22"/>
    </location>
</feature>
<evidence type="ECO:0000313" key="8">
    <source>
        <dbReference type="Proteomes" id="UP000001096"/>
    </source>
</evidence>
<keyword evidence="8" id="KW-1185">Reference proteome</keyword>
<dbReference type="SUPFAM" id="SSF51445">
    <property type="entry name" value="(Trans)glycosidases"/>
    <property type="match status" value="1"/>
</dbReference>
<dbReference type="AlphaFoldDB" id="K8PA35"/>
<dbReference type="InterPro" id="IPR050386">
    <property type="entry name" value="Glycosyl_hydrolase_5"/>
</dbReference>
<dbReference type="PATRIC" id="fig|883078.3.peg.1456"/>
<dbReference type="EMBL" id="AGWX01000002">
    <property type="protein sequence ID" value="EKS39462.1"/>
    <property type="molecule type" value="Genomic_DNA"/>
</dbReference>
<accession>K8PA35</accession>